<evidence type="ECO:0000313" key="3">
    <source>
        <dbReference type="Proteomes" id="UP000016540"/>
    </source>
</evidence>
<dbReference type="STRING" id="1318628.MARLIPOL_03980"/>
<dbReference type="HOGENOM" id="CLU_415534_0_0_6"/>
<sequence length="623" mass="70123">MAWQFIPQLACYVENGVTQRDQFRNDEVELSDTIVRESIQNSLDATLPGETTHVRFSFVDGDRLDPSFVKNIFKGQLEHAEAAGRDIQEVDFSAPSALVIEDFGTKGLTGKTNTKDSDNFSDFWRRHGKSHKTGTSRGRWGLGKLVYSSSSMLGVFFGLTVRNDDPDRYLMGQTVLDLHTHEGAEYPAHAYYCDMEGEGDIFQQMPVPLKGAEFVESFVNQFGISRQRESGLSIVIPFPYEGLRPESMIGVAIENYFYPILTGQLILQFGDVRLTAENIRELAYKHADGKKLKDIDALFDFIEEANRCINSESFVSLKESWINDTRLDEDDFEEEELESLRERFSNGDVVGVRLPLSIKTKPAKQTIPTQFYVFVQRPENIEKGVDLYVRGGLTLPAESKFGDRKAFGAMIANDETISAFLGDAENPAHTKWIFNAEKLRKNYVSPGDRLKVIKHAVINFYDMLIQAEEEEDEKALAKFFFTEGTATPKKKDPKPDVHPPEPPEDIPAPRPKVARIETTADGFAIRPANGASEAEYPMTFKVLAAYDTAAGNPFKKYNRLDFDFAKRNSAKVESGSDCVSLVDVRENRIEFEVTGPEFSVEVTGFDPHRDLKVKLNAVALEEE</sequence>
<comment type="caution">
    <text evidence="2">The sequence shown here is derived from an EMBL/GenBank/DDBJ whole genome shotgun (WGS) entry which is preliminary data.</text>
</comment>
<feature type="compositionally biased region" description="Basic and acidic residues" evidence="1">
    <location>
        <begin position="489"/>
        <end position="501"/>
    </location>
</feature>
<name>R8B3J6_9GAMM</name>
<dbReference type="OrthoDB" id="9146762at2"/>
<organism evidence="2 3">
    <name type="scientific">Marinobacter lipolyticus SM19</name>
    <dbReference type="NCBI Taxonomy" id="1318628"/>
    <lineage>
        <taxon>Bacteria</taxon>
        <taxon>Pseudomonadati</taxon>
        <taxon>Pseudomonadota</taxon>
        <taxon>Gammaproteobacteria</taxon>
        <taxon>Pseudomonadales</taxon>
        <taxon>Marinobacteraceae</taxon>
        <taxon>Marinobacter</taxon>
    </lineage>
</organism>
<dbReference type="RefSeq" id="WP_012136797.1">
    <property type="nucleotide sequence ID" value="NZ_KE007306.1"/>
</dbReference>
<protein>
    <submittedName>
        <fullName evidence="2">Uncharacterized protein</fullName>
    </submittedName>
</protein>
<dbReference type="Proteomes" id="UP000016540">
    <property type="component" value="Unassembled WGS sequence"/>
</dbReference>
<keyword evidence="3" id="KW-1185">Reference proteome</keyword>
<dbReference type="PATRIC" id="fig|1318628.3.peg.791"/>
<feature type="region of interest" description="Disordered" evidence="1">
    <location>
        <begin position="486"/>
        <end position="510"/>
    </location>
</feature>
<gene>
    <name evidence="2" type="ORF">MARLIPOL_03980</name>
</gene>
<evidence type="ECO:0000256" key="1">
    <source>
        <dbReference type="SAM" id="MobiDB-lite"/>
    </source>
</evidence>
<dbReference type="eggNOG" id="ENOG50309JE">
    <property type="taxonomic scope" value="Bacteria"/>
</dbReference>
<evidence type="ECO:0000313" key="2">
    <source>
        <dbReference type="EMBL" id="EON93162.1"/>
    </source>
</evidence>
<reference evidence="2 3" key="1">
    <citation type="journal article" date="2013" name="Genome Announc.">
        <title>Draft Genome Sequence of the Moderately Halophilic Bacterium Marinobacter lipolyticus Strain SM19.</title>
        <authorList>
            <person name="Papke R.T."/>
            <person name="de la Haba R.R."/>
            <person name="Infante-Dominguez C."/>
            <person name="Perez D."/>
            <person name="Sanchez-Porro C."/>
            <person name="Lapierre P."/>
            <person name="Ventosa A."/>
        </authorList>
    </citation>
    <scope>NUCLEOTIDE SEQUENCE [LARGE SCALE GENOMIC DNA]</scope>
    <source>
        <strain evidence="2 3">SM19</strain>
    </source>
</reference>
<proteinExistence type="predicted"/>
<accession>R8B3J6</accession>
<dbReference type="EMBL" id="ASAD01000007">
    <property type="protein sequence ID" value="EON93162.1"/>
    <property type="molecule type" value="Genomic_DNA"/>
</dbReference>
<dbReference type="AlphaFoldDB" id="R8B3J6"/>